<keyword evidence="2" id="KW-1185">Reference proteome</keyword>
<evidence type="ECO:0000313" key="1">
    <source>
        <dbReference type="EMBL" id="KAK3714587.1"/>
    </source>
</evidence>
<comment type="caution">
    <text evidence="1">The sequence shown here is derived from an EMBL/GenBank/DDBJ whole genome shotgun (WGS) entry which is preliminary data.</text>
</comment>
<dbReference type="EMBL" id="JAWDGP010007534">
    <property type="protein sequence ID" value="KAK3714587.1"/>
    <property type="molecule type" value="Genomic_DNA"/>
</dbReference>
<sequence>MAELVQSPENYQFLLMVVSLHQVKLAKSRFFLAVLPKLQWKRGQSLCLARVDSAILEDTTGLITGSAPWILEDTGMSELR</sequence>
<dbReference type="Proteomes" id="UP001283361">
    <property type="component" value="Unassembled WGS sequence"/>
</dbReference>
<dbReference type="AlphaFoldDB" id="A0AAE0XUU7"/>
<organism evidence="1 2">
    <name type="scientific">Elysia crispata</name>
    <name type="common">lettuce slug</name>
    <dbReference type="NCBI Taxonomy" id="231223"/>
    <lineage>
        <taxon>Eukaryota</taxon>
        <taxon>Metazoa</taxon>
        <taxon>Spiralia</taxon>
        <taxon>Lophotrochozoa</taxon>
        <taxon>Mollusca</taxon>
        <taxon>Gastropoda</taxon>
        <taxon>Heterobranchia</taxon>
        <taxon>Euthyneura</taxon>
        <taxon>Panpulmonata</taxon>
        <taxon>Sacoglossa</taxon>
        <taxon>Placobranchoidea</taxon>
        <taxon>Plakobranchidae</taxon>
        <taxon>Elysia</taxon>
    </lineage>
</organism>
<gene>
    <name evidence="1" type="ORF">RRG08_020843</name>
</gene>
<proteinExistence type="predicted"/>
<reference evidence="1" key="1">
    <citation type="journal article" date="2023" name="G3 (Bethesda)">
        <title>A reference genome for the long-term kleptoplast-retaining sea slug Elysia crispata morphotype clarki.</title>
        <authorList>
            <person name="Eastman K.E."/>
            <person name="Pendleton A.L."/>
            <person name="Shaikh M.A."/>
            <person name="Suttiyut T."/>
            <person name="Ogas R."/>
            <person name="Tomko P."/>
            <person name="Gavelis G."/>
            <person name="Widhalm J.R."/>
            <person name="Wisecaver J.H."/>
        </authorList>
    </citation>
    <scope>NUCLEOTIDE SEQUENCE</scope>
    <source>
        <strain evidence="1">ECLA1</strain>
    </source>
</reference>
<accession>A0AAE0XUU7</accession>
<protein>
    <submittedName>
        <fullName evidence="1">Uncharacterized protein</fullName>
    </submittedName>
</protein>
<evidence type="ECO:0000313" key="2">
    <source>
        <dbReference type="Proteomes" id="UP001283361"/>
    </source>
</evidence>
<name>A0AAE0XUU7_9GAST</name>